<evidence type="ECO:0000313" key="2">
    <source>
        <dbReference type="RefSeq" id="XP_075080095.1"/>
    </source>
</evidence>
<sequence>MTRADIAFAVQVLSQFMHKPKQSHMEVALRKSITGYLVKFGNALVFWKSKKQDIVARNSAEEEFRSMTSVVAELTWLTGLYKELGVEVQLQPIPYSMNAQNTLT</sequence>
<name>A0AC58S570_TOBAC</name>
<protein>
    <submittedName>
        <fullName evidence="2">Secreted RxLR effector protein 161-like</fullName>
    </submittedName>
</protein>
<dbReference type="Proteomes" id="UP000790787">
    <property type="component" value="Chromosome 10"/>
</dbReference>
<accession>A0AC58S570</accession>
<reference evidence="1" key="1">
    <citation type="journal article" date="2014" name="Nat. Commun.">
        <title>The tobacco genome sequence and its comparison with those of tomato and potato.</title>
        <authorList>
            <person name="Sierro N."/>
            <person name="Battey J.N."/>
            <person name="Ouadi S."/>
            <person name="Bakaher N."/>
            <person name="Bovet L."/>
            <person name="Willig A."/>
            <person name="Goepfert S."/>
            <person name="Peitsch M.C."/>
            <person name="Ivanov N.V."/>
        </authorList>
    </citation>
    <scope>NUCLEOTIDE SEQUENCE [LARGE SCALE GENOMIC DNA]</scope>
</reference>
<keyword evidence="1" id="KW-1185">Reference proteome</keyword>
<gene>
    <name evidence="2" type="primary">LOC142165441</name>
</gene>
<dbReference type="RefSeq" id="XP_075080095.1">
    <property type="nucleotide sequence ID" value="XM_075223994.1"/>
</dbReference>
<proteinExistence type="predicted"/>
<reference evidence="2" key="2">
    <citation type="submission" date="2025-08" db="UniProtKB">
        <authorList>
            <consortium name="RefSeq"/>
        </authorList>
    </citation>
    <scope>IDENTIFICATION</scope>
    <source>
        <tissue evidence="2">Leaf</tissue>
    </source>
</reference>
<organism evidence="1 2">
    <name type="scientific">Nicotiana tabacum</name>
    <name type="common">Common tobacco</name>
    <dbReference type="NCBI Taxonomy" id="4097"/>
    <lineage>
        <taxon>Eukaryota</taxon>
        <taxon>Viridiplantae</taxon>
        <taxon>Streptophyta</taxon>
        <taxon>Embryophyta</taxon>
        <taxon>Tracheophyta</taxon>
        <taxon>Spermatophyta</taxon>
        <taxon>Magnoliopsida</taxon>
        <taxon>eudicotyledons</taxon>
        <taxon>Gunneridae</taxon>
        <taxon>Pentapetalae</taxon>
        <taxon>asterids</taxon>
        <taxon>lamiids</taxon>
        <taxon>Solanales</taxon>
        <taxon>Solanaceae</taxon>
        <taxon>Nicotianoideae</taxon>
        <taxon>Nicotianeae</taxon>
        <taxon>Nicotiana</taxon>
    </lineage>
</organism>
<evidence type="ECO:0000313" key="1">
    <source>
        <dbReference type="Proteomes" id="UP000790787"/>
    </source>
</evidence>